<feature type="chain" id="PRO_5007853610" evidence="2">
    <location>
        <begin position="23"/>
        <end position="387"/>
    </location>
</feature>
<dbReference type="EMBL" id="KV419408">
    <property type="protein sequence ID" value="KZS93130.1"/>
    <property type="molecule type" value="Genomic_DNA"/>
</dbReference>
<keyword evidence="5" id="KW-1185">Reference proteome</keyword>
<protein>
    <submittedName>
        <fullName evidence="4">PR-1-like protein</fullName>
    </submittedName>
</protein>
<sequence>MHSFFSFTFLVFCLSFSSLAKAGPACASKYKHAAECATLCTSRWGWPGHTFGSDKWGAVISPSSADSQDAVMPASACSGGTTTTGSISFNSTSGNATIANPGVVPSTSIYDGSPTATLYTSTAPNPSNITLIPFASQGTVNSSSVVSPTTSSGSLSHFLSSQTSAPASTLSSSSQKPALPSSKVPEISPSQLAEPSPSSHTSQSHSSTTSPPPSPPSSTHSSSTTPSPSPSSNSASSESSDAQTSSSDIDQYLQFHNTIRAQHGANALTWSDNLASKAQQWANGCVFKHSGGTLGPFGENLAAGTGSGYGIQNAVQDWTNEVSQYDPNNPQPSHFTQVVWKASTQVGCAVQKCSGIFPSSFGLAQFYVCEYSPQGNIIGQFPENVQV</sequence>
<dbReference type="PANTHER" id="PTHR10334">
    <property type="entry name" value="CYSTEINE-RICH SECRETORY PROTEIN-RELATED"/>
    <property type="match status" value="1"/>
</dbReference>
<feature type="domain" description="SCP" evidence="3">
    <location>
        <begin position="247"/>
        <end position="379"/>
    </location>
</feature>
<evidence type="ECO:0000259" key="3">
    <source>
        <dbReference type="SMART" id="SM00198"/>
    </source>
</evidence>
<dbReference type="SUPFAM" id="SSF55797">
    <property type="entry name" value="PR-1-like"/>
    <property type="match status" value="1"/>
</dbReference>
<accession>A0A164UDA7</accession>
<dbReference type="InterPro" id="IPR014044">
    <property type="entry name" value="CAP_dom"/>
</dbReference>
<feature type="region of interest" description="Disordered" evidence="1">
    <location>
        <begin position="165"/>
        <end position="247"/>
    </location>
</feature>
<feature type="compositionally biased region" description="Low complexity" evidence="1">
    <location>
        <begin position="217"/>
        <end position="247"/>
    </location>
</feature>
<dbReference type="PRINTS" id="PR00837">
    <property type="entry name" value="V5TPXLIKE"/>
</dbReference>
<organism evidence="4 5">
    <name type="scientific">Sistotremastrum niveocremeum HHB9708</name>
    <dbReference type="NCBI Taxonomy" id="1314777"/>
    <lineage>
        <taxon>Eukaryota</taxon>
        <taxon>Fungi</taxon>
        <taxon>Dikarya</taxon>
        <taxon>Basidiomycota</taxon>
        <taxon>Agaricomycotina</taxon>
        <taxon>Agaricomycetes</taxon>
        <taxon>Sistotremastrales</taxon>
        <taxon>Sistotremastraceae</taxon>
        <taxon>Sertulicium</taxon>
        <taxon>Sertulicium niveocremeum</taxon>
    </lineage>
</organism>
<evidence type="ECO:0000313" key="4">
    <source>
        <dbReference type="EMBL" id="KZS93130.1"/>
    </source>
</evidence>
<evidence type="ECO:0000256" key="2">
    <source>
        <dbReference type="SAM" id="SignalP"/>
    </source>
</evidence>
<dbReference type="InterPro" id="IPR035940">
    <property type="entry name" value="CAP_sf"/>
</dbReference>
<dbReference type="SMART" id="SM00198">
    <property type="entry name" value="SCP"/>
    <property type="match status" value="1"/>
</dbReference>
<evidence type="ECO:0000313" key="5">
    <source>
        <dbReference type="Proteomes" id="UP000076722"/>
    </source>
</evidence>
<dbReference type="Gene3D" id="3.40.33.10">
    <property type="entry name" value="CAP"/>
    <property type="match status" value="1"/>
</dbReference>
<dbReference type="Proteomes" id="UP000076722">
    <property type="component" value="Unassembled WGS sequence"/>
</dbReference>
<feature type="region of interest" description="Disordered" evidence="1">
    <location>
        <begin position="140"/>
        <end position="159"/>
    </location>
</feature>
<proteinExistence type="predicted"/>
<dbReference type="AlphaFoldDB" id="A0A164UDA7"/>
<gene>
    <name evidence="4" type="ORF">SISNIDRAFT_486056</name>
</gene>
<feature type="compositionally biased region" description="Low complexity" evidence="1">
    <location>
        <begin position="194"/>
        <end position="209"/>
    </location>
</feature>
<dbReference type="Pfam" id="PF00188">
    <property type="entry name" value="CAP"/>
    <property type="match status" value="1"/>
</dbReference>
<keyword evidence="2" id="KW-0732">Signal</keyword>
<evidence type="ECO:0000256" key="1">
    <source>
        <dbReference type="SAM" id="MobiDB-lite"/>
    </source>
</evidence>
<feature type="compositionally biased region" description="Low complexity" evidence="1">
    <location>
        <begin position="165"/>
        <end position="183"/>
    </location>
</feature>
<dbReference type="InterPro" id="IPR001283">
    <property type="entry name" value="CRISP-related"/>
</dbReference>
<dbReference type="STRING" id="1314777.A0A164UDA7"/>
<reference evidence="4 5" key="1">
    <citation type="journal article" date="2016" name="Mol. Biol. Evol.">
        <title>Comparative Genomics of Early-Diverging Mushroom-Forming Fungi Provides Insights into the Origins of Lignocellulose Decay Capabilities.</title>
        <authorList>
            <person name="Nagy L.G."/>
            <person name="Riley R."/>
            <person name="Tritt A."/>
            <person name="Adam C."/>
            <person name="Daum C."/>
            <person name="Floudas D."/>
            <person name="Sun H."/>
            <person name="Yadav J.S."/>
            <person name="Pangilinan J."/>
            <person name="Larsson K.H."/>
            <person name="Matsuura K."/>
            <person name="Barry K."/>
            <person name="Labutti K."/>
            <person name="Kuo R."/>
            <person name="Ohm R.A."/>
            <person name="Bhattacharya S.S."/>
            <person name="Shirouzu T."/>
            <person name="Yoshinaga Y."/>
            <person name="Martin F.M."/>
            <person name="Grigoriev I.V."/>
            <person name="Hibbett D.S."/>
        </authorList>
    </citation>
    <scope>NUCLEOTIDE SEQUENCE [LARGE SCALE GENOMIC DNA]</scope>
    <source>
        <strain evidence="4 5">HHB9708</strain>
    </source>
</reference>
<feature type="signal peptide" evidence="2">
    <location>
        <begin position="1"/>
        <end position="22"/>
    </location>
</feature>
<name>A0A164UDA7_9AGAM</name>
<dbReference type="OrthoDB" id="337038at2759"/>